<dbReference type="InterPro" id="IPR018710">
    <property type="entry name" value="DUF2232"/>
</dbReference>
<evidence type="ECO:0000313" key="2">
    <source>
        <dbReference type="EMBL" id="AJE02636.1"/>
    </source>
</evidence>
<dbReference type="Pfam" id="PF09991">
    <property type="entry name" value="DUF2232"/>
    <property type="match status" value="1"/>
</dbReference>
<accession>A0A0B5BEY9</accession>
<dbReference type="PANTHER" id="PTHR41324">
    <property type="entry name" value="MEMBRANE PROTEIN-RELATED"/>
    <property type="match status" value="1"/>
</dbReference>
<feature type="transmembrane region" description="Helical" evidence="1">
    <location>
        <begin position="176"/>
        <end position="200"/>
    </location>
</feature>
<keyword evidence="1" id="KW-0812">Transmembrane</keyword>
<dbReference type="STRING" id="345632.GPICK_03955"/>
<dbReference type="RefSeq" id="WP_039740694.1">
    <property type="nucleotide sequence ID" value="NZ_CP009788.1"/>
</dbReference>
<keyword evidence="1" id="KW-1133">Transmembrane helix</keyword>
<evidence type="ECO:0000313" key="3">
    <source>
        <dbReference type="Proteomes" id="UP000057609"/>
    </source>
</evidence>
<dbReference type="EMBL" id="CP009788">
    <property type="protein sequence ID" value="AJE02636.1"/>
    <property type="molecule type" value="Genomic_DNA"/>
</dbReference>
<evidence type="ECO:0000256" key="1">
    <source>
        <dbReference type="SAM" id="Phobius"/>
    </source>
</evidence>
<protein>
    <submittedName>
        <fullName evidence="2">Membrane protein</fullName>
    </submittedName>
</protein>
<sequence>MSSDTKGTLLDILKGGVVSAILYAAFLSLPVFGLAAAVVTPFPVLYIGLKRGMGTGAGVALLAAALVTLVGGPLASVLYVVQAALLALVLAWGITRGYSASRSIATAVLVVLGVTAALAALYAVASGIDLHGKVVAAIRGSIAQSLALYEKKGIKGDELKPFRETLEQGGEMLSQLYPALLLICQSIVAGINVLLLRRFAGRLPESVRFAPFSSFRNPDYLVWAAIVAGFSLLVDNSVVTTAALNILTVAGFLYFMQGLAIAKHYFATYSVPALFRYLFYAMLVMQAYLVIAVALLGLFDLWADFRRPRKPKNL</sequence>
<proteinExistence type="predicted"/>
<gene>
    <name evidence="2" type="ORF">GPICK_03955</name>
</gene>
<dbReference type="HOGENOM" id="CLU_068641_1_0_7"/>
<keyword evidence="3" id="KW-1185">Reference proteome</keyword>
<feature type="transmembrane region" description="Helical" evidence="1">
    <location>
        <begin position="246"/>
        <end position="266"/>
    </location>
</feature>
<dbReference type="AlphaFoldDB" id="A0A0B5BEY9"/>
<organism evidence="2 3">
    <name type="scientific">Geobacter pickeringii</name>
    <dbReference type="NCBI Taxonomy" id="345632"/>
    <lineage>
        <taxon>Bacteria</taxon>
        <taxon>Pseudomonadati</taxon>
        <taxon>Thermodesulfobacteriota</taxon>
        <taxon>Desulfuromonadia</taxon>
        <taxon>Geobacterales</taxon>
        <taxon>Geobacteraceae</taxon>
        <taxon>Geobacter</taxon>
    </lineage>
</organism>
<keyword evidence="1" id="KW-0472">Membrane</keyword>
<feature type="transmembrane region" description="Helical" evidence="1">
    <location>
        <begin position="278"/>
        <end position="303"/>
    </location>
</feature>
<name>A0A0B5BEY9_9BACT</name>
<dbReference type="Proteomes" id="UP000057609">
    <property type="component" value="Chromosome"/>
</dbReference>
<feature type="transmembrane region" description="Helical" evidence="1">
    <location>
        <begin position="104"/>
        <end position="124"/>
    </location>
</feature>
<dbReference type="PANTHER" id="PTHR41324:SF1">
    <property type="entry name" value="DUF2232 DOMAIN-CONTAINING PROTEIN"/>
    <property type="match status" value="1"/>
</dbReference>
<dbReference type="OrthoDB" id="12714at2"/>
<dbReference type="KEGG" id="gpi:GPICK_03955"/>
<reference evidence="2 3" key="1">
    <citation type="journal article" date="2015" name="Genome Announc.">
        <title>Complete Genome of Geobacter pickeringii G13T, a Metal-Reducing Isolate from Sedimentary Kaolin Deposits.</title>
        <authorList>
            <person name="Badalamenti J.P."/>
            <person name="Bond D.R."/>
        </authorList>
    </citation>
    <scope>NUCLEOTIDE SEQUENCE [LARGE SCALE GENOMIC DNA]</scope>
    <source>
        <strain evidence="2 3">G13</strain>
    </source>
</reference>
<feature type="transmembrane region" description="Helical" evidence="1">
    <location>
        <begin position="20"/>
        <end position="47"/>
    </location>
</feature>
<feature type="transmembrane region" description="Helical" evidence="1">
    <location>
        <begin position="59"/>
        <end position="92"/>
    </location>
</feature>